<protein>
    <submittedName>
        <fullName evidence="2">Phospholipase D-like protein</fullName>
    </submittedName>
</protein>
<dbReference type="Proteomes" id="UP000276223">
    <property type="component" value="Unassembled WGS sequence"/>
</dbReference>
<dbReference type="EMBL" id="RJVA01000009">
    <property type="protein sequence ID" value="ROR03307.1"/>
    <property type="molecule type" value="Genomic_DNA"/>
</dbReference>
<keyword evidence="1" id="KW-0472">Membrane</keyword>
<dbReference type="RefSeq" id="WP_123289093.1">
    <property type="nucleotide sequence ID" value="NZ_RJVA01000009.1"/>
</dbReference>
<proteinExistence type="predicted"/>
<keyword evidence="1" id="KW-1133">Transmembrane helix</keyword>
<keyword evidence="3" id="KW-1185">Reference proteome</keyword>
<reference evidence="2 3" key="1">
    <citation type="submission" date="2018-11" db="EMBL/GenBank/DDBJ databases">
        <title>Genomic Encyclopedia of Type Strains, Phase IV (KMG-IV): sequencing the most valuable type-strain genomes for metagenomic binning, comparative biology and taxonomic classification.</title>
        <authorList>
            <person name="Goeker M."/>
        </authorList>
    </citation>
    <scope>NUCLEOTIDE SEQUENCE [LARGE SCALE GENOMIC DNA]</scope>
    <source>
        <strain evidence="2 3">DSM 22027</strain>
    </source>
</reference>
<gene>
    <name evidence="2" type="ORF">EDC27_0574</name>
</gene>
<accession>A0A3N1VU52</accession>
<sequence>MPLKILILATIFVLPLVPTFWAIQEIPRRRFRSRRRKMVWFAVVATVPCLGAILYWILERRHTTPMMPA</sequence>
<dbReference type="OrthoDB" id="5523983at2"/>
<evidence type="ECO:0000256" key="1">
    <source>
        <dbReference type="SAM" id="Phobius"/>
    </source>
</evidence>
<evidence type="ECO:0000313" key="3">
    <source>
        <dbReference type="Proteomes" id="UP000276223"/>
    </source>
</evidence>
<organism evidence="2 3">
    <name type="scientific">Desulfosoma caldarium</name>
    <dbReference type="NCBI Taxonomy" id="610254"/>
    <lineage>
        <taxon>Bacteria</taxon>
        <taxon>Pseudomonadati</taxon>
        <taxon>Thermodesulfobacteriota</taxon>
        <taxon>Syntrophobacteria</taxon>
        <taxon>Syntrophobacterales</taxon>
        <taxon>Syntrophobacteraceae</taxon>
        <taxon>Desulfosoma</taxon>
    </lineage>
</organism>
<keyword evidence="1" id="KW-0812">Transmembrane</keyword>
<dbReference type="GO" id="GO:0005886">
    <property type="term" value="C:plasma membrane"/>
    <property type="evidence" value="ECO:0007669"/>
    <property type="project" value="UniProtKB-SubCell"/>
</dbReference>
<feature type="transmembrane region" description="Helical" evidence="1">
    <location>
        <begin position="38"/>
        <end position="58"/>
    </location>
</feature>
<comment type="caution">
    <text evidence="2">The sequence shown here is derived from an EMBL/GenBank/DDBJ whole genome shotgun (WGS) entry which is preliminary data.</text>
</comment>
<name>A0A3N1VU52_9BACT</name>
<dbReference type="AlphaFoldDB" id="A0A3N1VU52"/>
<evidence type="ECO:0000313" key="2">
    <source>
        <dbReference type="EMBL" id="ROR03307.1"/>
    </source>
</evidence>